<dbReference type="OrthoDB" id="4277148at2"/>
<dbReference type="AlphaFoldDB" id="A0A3E0W3G4"/>
<evidence type="ECO:0000313" key="1">
    <source>
        <dbReference type="EMBL" id="RFA16914.1"/>
    </source>
</evidence>
<sequence>MNPPEKESIVRTIVDRISRYFPASPAAHITAVVGQEYDALNGSRLRGYIPNLVQHNARRILRAETTGAAINTA</sequence>
<dbReference type="Proteomes" id="UP000256541">
    <property type="component" value="Unassembled WGS sequence"/>
</dbReference>
<dbReference type="NCBIfam" id="NF046112">
    <property type="entry name" value="MSMEG_6209_Nter"/>
    <property type="match status" value="1"/>
</dbReference>
<protein>
    <submittedName>
        <fullName evidence="1">Uncharacterized protein</fullName>
    </submittedName>
</protein>
<name>A0A3E0W3G4_9MICO</name>
<accession>A0A3E0W3G4</accession>
<evidence type="ECO:0000313" key="2">
    <source>
        <dbReference type="Proteomes" id="UP000256541"/>
    </source>
</evidence>
<dbReference type="EMBL" id="NBXB01000007">
    <property type="protein sequence ID" value="RFA16914.1"/>
    <property type="molecule type" value="Genomic_DNA"/>
</dbReference>
<proteinExistence type="predicted"/>
<gene>
    <name evidence="1" type="ORF">B7R22_01995</name>
</gene>
<comment type="caution">
    <text evidence="1">The sequence shown here is derived from an EMBL/GenBank/DDBJ whole genome shotgun (WGS) entry which is preliminary data.</text>
</comment>
<organism evidence="1 2">
    <name type="scientific">Subtercola boreus</name>
    <dbReference type="NCBI Taxonomy" id="120213"/>
    <lineage>
        <taxon>Bacteria</taxon>
        <taxon>Bacillati</taxon>
        <taxon>Actinomycetota</taxon>
        <taxon>Actinomycetes</taxon>
        <taxon>Micrococcales</taxon>
        <taxon>Microbacteriaceae</taxon>
        <taxon>Subtercola</taxon>
    </lineage>
</organism>
<reference evidence="1 2" key="1">
    <citation type="submission" date="2017-04" db="EMBL/GenBank/DDBJ databases">
        <title>Comparative genome analysis of Subtercola boreus.</title>
        <authorList>
            <person name="Cho Y.-J."/>
            <person name="Cho A."/>
            <person name="Kim O.-S."/>
            <person name="Lee J.-I."/>
        </authorList>
    </citation>
    <scope>NUCLEOTIDE SEQUENCE [LARGE SCALE GENOMIC DNA]</scope>
    <source>
        <strain evidence="1 2">P27479</strain>
    </source>
</reference>
<dbReference type="Gene3D" id="1.10.8.1060">
    <property type="entry name" value="Corynebacterium glutamicum thioredoxin-dependent arsenate reductase, N-terminal domain"/>
    <property type="match status" value="1"/>
</dbReference>
<dbReference type="RefSeq" id="WP_116410156.1">
    <property type="nucleotide sequence ID" value="NZ_NBXB01000007.1"/>
</dbReference>